<keyword evidence="4 10" id="KW-0808">Transferase</keyword>
<dbReference type="OrthoDB" id="276422at2759"/>
<evidence type="ECO:0000256" key="5">
    <source>
        <dbReference type="ARBA" id="ARBA00022695"/>
    </source>
</evidence>
<dbReference type="InterPro" id="IPR037159">
    <property type="entry name" value="RNA_POL_N_sf"/>
</dbReference>
<dbReference type="InParanoid" id="A0A448YJB1"/>
<evidence type="ECO:0000256" key="4">
    <source>
        <dbReference type="ARBA" id="ARBA00022679"/>
    </source>
</evidence>
<dbReference type="GO" id="GO:0006390">
    <property type="term" value="P:mitochondrial transcription"/>
    <property type="evidence" value="ECO:0007669"/>
    <property type="project" value="TreeGrafter"/>
</dbReference>
<dbReference type="InterPro" id="IPR043502">
    <property type="entry name" value="DNA/RNA_pol_sf"/>
</dbReference>
<name>A0A448YJB1_BRENA</name>
<dbReference type="InterPro" id="IPR029262">
    <property type="entry name" value="RPOL_N"/>
</dbReference>
<evidence type="ECO:0000256" key="6">
    <source>
        <dbReference type="ARBA" id="ARBA00022946"/>
    </source>
</evidence>
<evidence type="ECO:0000256" key="1">
    <source>
        <dbReference type="ARBA" id="ARBA00004173"/>
    </source>
</evidence>
<dbReference type="PANTHER" id="PTHR10102">
    <property type="entry name" value="DNA-DIRECTED RNA POLYMERASE, MITOCHONDRIAL"/>
    <property type="match status" value="1"/>
</dbReference>
<sequence length="1337" mass="151420">MDKPPTTLDDIYSKLKTPSATKPFEGESFRLSSAVDGVLTTVNITAVQRWSLFEACLKSRDYERADLILQNLASKNGSKNPYYLDGVCEFLRAWGSEEGVKLDEVRNWIDHMSEMDASFKTDPRVYAWVIKLSFNKGLELIDIMREFYYYRLTGYGNTNADILRYVDIIGIFNVKKLVAFDSRLKDDIPQDYKDLFDILLSSEAAEGETQKVTPEAIGLAGELVETKQDMRGEVSEEVAEDHTDITSSTEKLANSTSDVVDTEANIDQDDDEDELSIKQVIKKAQERVIDLEKETEVIHNGIDELKSVSTWNLKAIRHSLLGLVNSYNQGEFIRKFAAEVDAAGLDLDTTAIMNDAENGKQINFFELKGGLPYAQQGQFDDVMDKISEDRQIVLEGTMIEAAKAKWDHEFENLKDKSMPSSIGSYLHNWLTQLVPLIEKDVEEYHKASQYFSEREVNPLENKASNYDEERYSEKMKYGPFLTLMKPEKIAIITILEVMKSAVTSDIARGVAVSKMVMAVSKAIELEYKSEKILASDVDVHRNFKAIKKTPEFKRFLRSTQAKRIIEEAEKKSMLVNAAETDSSKLLWDADSHCRVGSALVSMILQVAKVDVEGVDPKTGEVRKAFAPAFYHTYDFQNGGKVGVVKVNQKFASKLGKERLDQSIQAQYLPMISRPRPWTTYNDGGYYLKRCLVLRSKNAPEQYAYAKAAAMSGNMDQVLRGLNALGNTPWTVNKDILQTMTKVWNTGETFLEIPKAEEDLVMPTAPEKGAPPVEIFRFRRACQDACNEFAKNRSMRCDMNYKLEIARAFVGERIFFPHSLDFRGRAYPIPPHFNHLGNDLSRGLLRFWVGKKLGVDGLRWLKIHLCNLMGNDKISLDDRVKFTEDHLDDIIDSAADPLGGRRWWMKADHPWQFLASAFELSEAVKLDDPAEFISHQPVHQDGTCNGLQHYAALGGDIEGARHVNLIPADKPSDIYTRVSRIVQAAVDKDVANKVPEALATHDIIKRKLVKQTVMTSVYGVTYVGARAQITKRLKEIDFDEDEIAKCSVYLTDKVFKAIRELFDGAHAIQDWLALAAKRISKSVRLDIDLDDDAEFLSSVIWTSPLGLPVVQPYRTYKTRQVRTNLQTLVIHDPYEIKKVDARKQASGFPPNFVHSLDATHMLMSVNRCSEQGLSFSSVHDSYWTHACDITLMNKILREEFVKLHKNSLVSKLRSEFMMRYGSNVMVVQTDKNSDAAKAVKAFRKELSKKLGRTCQLGDEIRIEKERRDLLESKDPEQVKLGQQLKSSLSVLEDIGYDHTCQDDNQGSFTLLVPFSLPPVPPRGLFDVSIVQKSQYFFS</sequence>
<dbReference type="Gene3D" id="1.10.150.20">
    <property type="entry name" value="5' to 3' exonuclease, C-terminal subdomain"/>
    <property type="match status" value="1"/>
</dbReference>
<gene>
    <name evidence="12" type="ORF">BRENAR_LOCUS1668</name>
</gene>
<evidence type="ECO:0000313" key="13">
    <source>
        <dbReference type="Proteomes" id="UP000290900"/>
    </source>
</evidence>
<organism evidence="12 13">
    <name type="scientific">Brettanomyces naardenensis</name>
    <name type="common">Yeast</name>
    <dbReference type="NCBI Taxonomy" id="13370"/>
    <lineage>
        <taxon>Eukaryota</taxon>
        <taxon>Fungi</taxon>
        <taxon>Dikarya</taxon>
        <taxon>Ascomycota</taxon>
        <taxon>Saccharomycotina</taxon>
        <taxon>Pichiomycetes</taxon>
        <taxon>Pichiales</taxon>
        <taxon>Pichiaceae</taxon>
        <taxon>Brettanomyces</taxon>
    </lineage>
</organism>
<dbReference type="FunCoup" id="A0A448YJB1">
    <property type="interactions" value="270"/>
</dbReference>
<protein>
    <recommendedName>
        <fullName evidence="10">DNA-directed RNA polymerase</fullName>
        <ecNumber evidence="10">2.7.7.6</ecNumber>
    </recommendedName>
</protein>
<dbReference type="PROSITE" id="PS00900">
    <property type="entry name" value="RNA_POL_PHAGE_1"/>
    <property type="match status" value="1"/>
</dbReference>
<evidence type="ECO:0000256" key="7">
    <source>
        <dbReference type="ARBA" id="ARBA00023128"/>
    </source>
</evidence>
<reference evidence="12 13" key="1">
    <citation type="submission" date="2018-12" db="EMBL/GenBank/DDBJ databases">
        <authorList>
            <person name="Tiukova I."/>
            <person name="Dainat J."/>
        </authorList>
    </citation>
    <scope>NUCLEOTIDE SEQUENCE [LARGE SCALE GENOMIC DNA]</scope>
</reference>
<dbReference type="Proteomes" id="UP000290900">
    <property type="component" value="Unassembled WGS sequence"/>
</dbReference>
<evidence type="ECO:0000259" key="11">
    <source>
        <dbReference type="SMART" id="SM01311"/>
    </source>
</evidence>
<comment type="similarity">
    <text evidence="2 10">Belongs to the phage and mitochondrial RNA polymerase family.</text>
</comment>
<dbReference type="Pfam" id="PF14700">
    <property type="entry name" value="RPOL_N"/>
    <property type="match status" value="1"/>
</dbReference>
<evidence type="ECO:0000256" key="3">
    <source>
        <dbReference type="ARBA" id="ARBA00022478"/>
    </source>
</evidence>
<dbReference type="Gene3D" id="1.10.287.280">
    <property type="match status" value="1"/>
</dbReference>
<dbReference type="FunFam" id="1.10.150.20:FF:000041">
    <property type="entry name" value="DNA-directed RNA polymerase"/>
    <property type="match status" value="1"/>
</dbReference>
<keyword evidence="5 10" id="KW-0548">Nucleotidyltransferase</keyword>
<dbReference type="EMBL" id="CAACVR010000008">
    <property type="protein sequence ID" value="VEU20933.1"/>
    <property type="molecule type" value="Genomic_DNA"/>
</dbReference>
<keyword evidence="8 10" id="KW-0804">Transcription</keyword>
<dbReference type="SUPFAM" id="SSF56672">
    <property type="entry name" value="DNA/RNA polymerases"/>
    <property type="match status" value="1"/>
</dbReference>
<comment type="function">
    <text evidence="10">DNA-dependent RNA polymerase catalyzes the transcription of DNA into RNA using the four ribonucleoside triphosphates as substrates.</text>
</comment>
<dbReference type="GO" id="GO:0003899">
    <property type="term" value="F:DNA-directed RNA polymerase activity"/>
    <property type="evidence" value="ECO:0007669"/>
    <property type="project" value="UniProtKB-EC"/>
</dbReference>
<evidence type="ECO:0000256" key="8">
    <source>
        <dbReference type="ARBA" id="ARBA00023163"/>
    </source>
</evidence>
<keyword evidence="6" id="KW-0809">Transit peptide</keyword>
<dbReference type="GO" id="GO:0001018">
    <property type="term" value="F:mitochondrial promoter sequence-specific DNA binding"/>
    <property type="evidence" value="ECO:0007669"/>
    <property type="project" value="TreeGrafter"/>
</dbReference>
<dbReference type="PANTHER" id="PTHR10102:SF0">
    <property type="entry name" value="DNA-DIRECTED RNA POLYMERASE, MITOCHONDRIAL"/>
    <property type="match status" value="1"/>
</dbReference>
<dbReference type="FunFam" id="1.10.287.280:FF:000001">
    <property type="entry name" value="DNA-directed RNA polymerase"/>
    <property type="match status" value="1"/>
</dbReference>
<keyword evidence="3 10" id="KW-0240">DNA-directed RNA polymerase</keyword>
<evidence type="ECO:0000256" key="2">
    <source>
        <dbReference type="ARBA" id="ARBA00009493"/>
    </source>
</evidence>
<keyword evidence="7" id="KW-0496">Mitochondrion</keyword>
<evidence type="ECO:0000256" key="10">
    <source>
        <dbReference type="RuleBase" id="RU003805"/>
    </source>
</evidence>
<dbReference type="InterPro" id="IPR046950">
    <property type="entry name" value="DNA-dir_Rpol_C_phage-type"/>
</dbReference>
<dbReference type="Pfam" id="PF00940">
    <property type="entry name" value="RNA_pol"/>
    <property type="match status" value="1"/>
</dbReference>
<dbReference type="Gene3D" id="1.10.1320.10">
    <property type="entry name" value="DNA-directed RNA polymerase, N-terminal domain"/>
    <property type="match status" value="1"/>
</dbReference>
<proteinExistence type="inferred from homology"/>
<dbReference type="STRING" id="13370.A0A448YJB1"/>
<dbReference type="SMART" id="SM01311">
    <property type="entry name" value="RPOL_N"/>
    <property type="match status" value="1"/>
</dbReference>
<dbReference type="PROSITE" id="PS00489">
    <property type="entry name" value="RNA_POL_PHAGE_2"/>
    <property type="match status" value="1"/>
</dbReference>
<evidence type="ECO:0000256" key="9">
    <source>
        <dbReference type="ARBA" id="ARBA00048552"/>
    </source>
</evidence>
<comment type="subcellular location">
    <subcellularLocation>
        <location evidence="1">Mitochondrion</location>
    </subcellularLocation>
</comment>
<accession>A0A448YJB1</accession>
<dbReference type="InterPro" id="IPR002092">
    <property type="entry name" value="DNA-dir_Rpol_phage-type"/>
</dbReference>
<comment type="catalytic activity">
    <reaction evidence="9 10">
        <text>RNA(n) + a ribonucleoside 5'-triphosphate = RNA(n+1) + diphosphate</text>
        <dbReference type="Rhea" id="RHEA:21248"/>
        <dbReference type="Rhea" id="RHEA-COMP:14527"/>
        <dbReference type="Rhea" id="RHEA-COMP:17342"/>
        <dbReference type="ChEBI" id="CHEBI:33019"/>
        <dbReference type="ChEBI" id="CHEBI:61557"/>
        <dbReference type="ChEBI" id="CHEBI:140395"/>
        <dbReference type="EC" id="2.7.7.6"/>
    </reaction>
</comment>
<evidence type="ECO:0000313" key="12">
    <source>
        <dbReference type="EMBL" id="VEU20933.1"/>
    </source>
</evidence>
<feature type="domain" description="DNA-directed RNA polymerase N-terminal" evidence="11">
    <location>
        <begin position="389"/>
        <end position="726"/>
    </location>
</feature>
<dbReference type="EC" id="2.7.7.6" evidence="10"/>
<keyword evidence="13" id="KW-1185">Reference proteome</keyword>
<dbReference type="GO" id="GO:0034245">
    <property type="term" value="C:mitochondrial DNA-directed RNA polymerase complex"/>
    <property type="evidence" value="ECO:0007669"/>
    <property type="project" value="TreeGrafter"/>
</dbReference>